<dbReference type="InterPro" id="IPR013545">
    <property type="entry name" value="T2SS_protein-GspG_C"/>
</dbReference>
<reference evidence="8 9" key="1">
    <citation type="journal article" date="2016" name="Nat. Commun.">
        <title>Thousands of microbial genomes shed light on interconnected biogeochemical processes in an aquifer system.</title>
        <authorList>
            <person name="Anantharaman K."/>
            <person name="Brown C.T."/>
            <person name="Hug L.A."/>
            <person name="Sharon I."/>
            <person name="Castelle C.J."/>
            <person name="Probst A.J."/>
            <person name="Thomas B.C."/>
            <person name="Singh A."/>
            <person name="Wilkins M.J."/>
            <person name="Karaoz U."/>
            <person name="Brodie E.L."/>
            <person name="Williams K.H."/>
            <person name="Hubbard S.S."/>
            <person name="Banfield J.F."/>
        </authorList>
    </citation>
    <scope>NUCLEOTIDE SEQUENCE [LARGE SCALE GENOMIC DNA]</scope>
</reference>
<keyword evidence="3 6" id="KW-0812">Transmembrane</keyword>
<accession>A0A1F8EZ03</accession>
<feature type="transmembrane region" description="Helical" evidence="6">
    <location>
        <begin position="12"/>
        <end position="32"/>
    </location>
</feature>
<evidence type="ECO:0000256" key="3">
    <source>
        <dbReference type="ARBA" id="ARBA00022692"/>
    </source>
</evidence>
<dbReference type="NCBIfam" id="TIGR02532">
    <property type="entry name" value="IV_pilin_GFxxxE"/>
    <property type="match status" value="1"/>
</dbReference>
<evidence type="ECO:0000256" key="1">
    <source>
        <dbReference type="ARBA" id="ARBA00004167"/>
    </source>
</evidence>
<dbReference type="EMBL" id="MGJL01000041">
    <property type="protein sequence ID" value="OGN06107.1"/>
    <property type="molecule type" value="Genomic_DNA"/>
</dbReference>
<dbReference type="GO" id="GO:0016020">
    <property type="term" value="C:membrane"/>
    <property type="evidence" value="ECO:0007669"/>
    <property type="project" value="UniProtKB-SubCell"/>
</dbReference>
<proteinExistence type="predicted"/>
<dbReference type="Pfam" id="PF07963">
    <property type="entry name" value="N_methyl"/>
    <property type="match status" value="1"/>
</dbReference>
<name>A0A1F8EZ03_9BACT</name>
<protein>
    <recommendedName>
        <fullName evidence="7">Type II secretion system protein GspG C-terminal domain-containing protein</fullName>
    </recommendedName>
</protein>
<organism evidence="8 9">
    <name type="scientific">Candidatus Yanofskybacteria bacterium RIFCSPHIGHO2_01_FULL_45_42</name>
    <dbReference type="NCBI Taxonomy" id="1802671"/>
    <lineage>
        <taxon>Bacteria</taxon>
        <taxon>Candidatus Yanofskyibacteriota</taxon>
    </lineage>
</organism>
<keyword evidence="5 6" id="KW-0472">Membrane</keyword>
<comment type="caution">
    <text evidence="8">The sequence shown here is derived from an EMBL/GenBank/DDBJ whole genome shotgun (WGS) entry which is preliminary data.</text>
</comment>
<evidence type="ECO:0000256" key="5">
    <source>
        <dbReference type="ARBA" id="ARBA00023136"/>
    </source>
</evidence>
<dbReference type="GO" id="GO:0015627">
    <property type="term" value="C:type II protein secretion system complex"/>
    <property type="evidence" value="ECO:0007669"/>
    <property type="project" value="InterPro"/>
</dbReference>
<keyword evidence="4 6" id="KW-1133">Transmembrane helix</keyword>
<dbReference type="PANTHER" id="PTHR30093">
    <property type="entry name" value="GENERAL SECRETION PATHWAY PROTEIN G"/>
    <property type="match status" value="1"/>
</dbReference>
<keyword evidence="2" id="KW-0488">Methylation</keyword>
<dbReference type="AlphaFoldDB" id="A0A1F8EZ03"/>
<gene>
    <name evidence="8" type="ORF">A2750_04085</name>
</gene>
<sequence>MRKKGGGSEGFTLIELLIVIAIIGILAVVLLVQLGGSRGKARDAKRISDIGQIQTAVELYYNDNNKYPADLNAVVSGGYMSSRPTDPEGVSYNYIVSGNTKYQIWVELEGANTALNSDNDLNEAWSKNGTLEACTDAADDCIYDVGQK</sequence>
<evidence type="ECO:0000313" key="9">
    <source>
        <dbReference type="Proteomes" id="UP000178023"/>
    </source>
</evidence>
<dbReference type="PRINTS" id="PR00813">
    <property type="entry name" value="BCTERIALGSPG"/>
</dbReference>
<dbReference type="GO" id="GO:0015628">
    <property type="term" value="P:protein secretion by the type II secretion system"/>
    <property type="evidence" value="ECO:0007669"/>
    <property type="project" value="InterPro"/>
</dbReference>
<dbReference type="PANTHER" id="PTHR30093:SF44">
    <property type="entry name" value="TYPE II SECRETION SYSTEM CORE PROTEIN G"/>
    <property type="match status" value="1"/>
</dbReference>
<feature type="domain" description="Type II secretion system protein GspG C-terminal" evidence="7">
    <location>
        <begin position="36"/>
        <end position="105"/>
    </location>
</feature>
<dbReference type="InterPro" id="IPR000983">
    <property type="entry name" value="Bac_GSPG_pilin"/>
</dbReference>
<evidence type="ECO:0000256" key="6">
    <source>
        <dbReference type="SAM" id="Phobius"/>
    </source>
</evidence>
<dbReference type="Proteomes" id="UP000178023">
    <property type="component" value="Unassembled WGS sequence"/>
</dbReference>
<comment type="subcellular location">
    <subcellularLocation>
        <location evidence="1">Membrane</location>
        <topology evidence="1">Single-pass membrane protein</topology>
    </subcellularLocation>
</comment>
<evidence type="ECO:0000259" key="7">
    <source>
        <dbReference type="Pfam" id="PF08334"/>
    </source>
</evidence>
<dbReference type="Pfam" id="PF08334">
    <property type="entry name" value="T2SSG"/>
    <property type="match status" value="1"/>
</dbReference>
<evidence type="ECO:0000256" key="2">
    <source>
        <dbReference type="ARBA" id="ARBA00022481"/>
    </source>
</evidence>
<dbReference type="InterPro" id="IPR045584">
    <property type="entry name" value="Pilin-like"/>
</dbReference>
<evidence type="ECO:0000256" key="4">
    <source>
        <dbReference type="ARBA" id="ARBA00022989"/>
    </source>
</evidence>
<dbReference type="Gene3D" id="3.30.700.10">
    <property type="entry name" value="Glycoprotein, Type 4 Pilin"/>
    <property type="match status" value="1"/>
</dbReference>
<evidence type="ECO:0000313" key="8">
    <source>
        <dbReference type="EMBL" id="OGN06107.1"/>
    </source>
</evidence>
<dbReference type="PROSITE" id="PS00409">
    <property type="entry name" value="PROKAR_NTER_METHYL"/>
    <property type="match status" value="1"/>
</dbReference>
<dbReference type="SUPFAM" id="SSF54523">
    <property type="entry name" value="Pili subunits"/>
    <property type="match status" value="1"/>
</dbReference>
<dbReference type="InterPro" id="IPR012902">
    <property type="entry name" value="N_methyl_site"/>
</dbReference>